<keyword evidence="10" id="KW-0472">Membrane</keyword>
<evidence type="ECO:0000256" key="10">
    <source>
        <dbReference type="SAM" id="Phobius"/>
    </source>
</evidence>
<comment type="catalytic activity">
    <reaction evidence="8">
        <text>L-tyrosyl-[protein] + ATP = O-phospho-L-tyrosyl-[protein] + ADP + H(+)</text>
        <dbReference type="Rhea" id="RHEA:10596"/>
        <dbReference type="Rhea" id="RHEA-COMP:10136"/>
        <dbReference type="Rhea" id="RHEA-COMP:20101"/>
        <dbReference type="ChEBI" id="CHEBI:15378"/>
        <dbReference type="ChEBI" id="CHEBI:30616"/>
        <dbReference type="ChEBI" id="CHEBI:46858"/>
        <dbReference type="ChEBI" id="CHEBI:61978"/>
        <dbReference type="ChEBI" id="CHEBI:456216"/>
        <dbReference type="EC" id="2.7.10.2"/>
    </reaction>
</comment>
<keyword evidence="12" id="KW-0813">Transport</keyword>
<keyword evidence="10" id="KW-1133">Transmembrane helix</keyword>
<keyword evidence="7" id="KW-0829">Tyrosine-protein kinase</keyword>
<evidence type="ECO:0000256" key="4">
    <source>
        <dbReference type="ARBA" id="ARBA00022741"/>
    </source>
</evidence>
<organism evidence="12 13">
    <name type="scientific">Persicobacter psychrovividus</name>
    <dbReference type="NCBI Taxonomy" id="387638"/>
    <lineage>
        <taxon>Bacteria</taxon>
        <taxon>Pseudomonadati</taxon>
        <taxon>Bacteroidota</taxon>
        <taxon>Cytophagia</taxon>
        <taxon>Cytophagales</taxon>
        <taxon>Persicobacteraceae</taxon>
        <taxon>Persicobacter</taxon>
    </lineage>
</organism>
<dbReference type="EC" id="2.7.10.2" evidence="2"/>
<dbReference type="Proteomes" id="UP001354989">
    <property type="component" value="Chromosome"/>
</dbReference>
<dbReference type="Gene3D" id="3.40.50.300">
    <property type="entry name" value="P-loop containing nucleotide triphosphate hydrolases"/>
    <property type="match status" value="1"/>
</dbReference>
<keyword evidence="4" id="KW-0547">Nucleotide-binding</keyword>
<comment type="similarity">
    <text evidence="1">Belongs to the CpsD/CapB family.</text>
</comment>
<feature type="transmembrane region" description="Helical" evidence="10">
    <location>
        <begin position="501"/>
        <end position="522"/>
    </location>
</feature>
<dbReference type="InterPro" id="IPR050445">
    <property type="entry name" value="Bact_polysacc_biosynth/exp"/>
</dbReference>
<dbReference type="InterPro" id="IPR025669">
    <property type="entry name" value="AAA_dom"/>
</dbReference>
<evidence type="ECO:0000313" key="12">
    <source>
        <dbReference type="EMBL" id="BDC98594.1"/>
    </source>
</evidence>
<sequence>MMNQQNQPAGQQGNEDMMRLLFKVLDKWYLVLVCGFIGLLAGWLVNRYTIPIYSVNSQLVSKKYENSKANPLMGAALDGNSMFTRQPDFLLEMALIKSKDNVRETLKRLNFGVSYYVQGRVKLTESYPYGAIHLEWDSSSMRVPYDQMLIIKDVQSDGTYRLVAEDNELNALLAGHQFRFNEWGAFEGFRFKLKTSKRDFQTFNEQEQHFIINSPGALLGYYRSRINLSWTKQNSSLIDVNMTGPNPQKDRDFLNTFFEVVVEHALISKNQYATNSINFIDGLLNDVADSLGRFDQRIDSFQAGNWKYIAGSEHLFEKVEELQKEQLAIGLKERYIDYLEDYLIEHRTEEVFAPNVVGLDIPLLDDLVQKYVEVKLQEKLNKVEANANNPLVNKAVERKARLENNILENIRSMRREFTQNKSELEGNKNNLLANVGNYQSSSRKLTKMNSIYQVNENLYNLLLEKKTEASIARASTTSDYEVVNAPAISYLPLAPNTKKNLMMGGVVGLAIPIGLIVLLAFLNQKLEYREDAERLTGLKTIGTIGESDDRNAAFTRPKGHLAEGFRKLRANLNYLNSSGEGAKTILVTSTIAGEGKSFNSVNLAYTYALAGQRTLLVGADLRKPTLHQFFEVDKSDGLSNYLAGHRGLKEIIRGTACEGLDLVVSGDIPPNPAELLLSDKMEDFLKVARLKYDVIVIDTPPVSLVSDTIPLLPWVDHYLLVTRYNRSIKPSLAHVGEFIPEEYRVHFHLIYNGMPKRKRGYGYGYGYGNYGHGYQYGYGYGSGYYEEEAEKPGWFGRLLKR</sequence>
<dbReference type="Pfam" id="PF13614">
    <property type="entry name" value="AAA_31"/>
    <property type="match status" value="1"/>
</dbReference>
<reference evidence="12 13" key="1">
    <citation type="submission" date="2021-12" db="EMBL/GenBank/DDBJ databases">
        <title>Genome sequencing of bacteria with rrn-lacking chromosome and rrn-plasmid.</title>
        <authorList>
            <person name="Anda M."/>
            <person name="Iwasaki W."/>
        </authorList>
    </citation>
    <scope>NUCLEOTIDE SEQUENCE [LARGE SCALE GENOMIC DNA]</scope>
    <source>
        <strain evidence="12 13">NBRC 101262</strain>
    </source>
</reference>
<evidence type="ECO:0000256" key="3">
    <source>
        <dbReference type="ARBA" id="ARBA00022679"/>
    </source>
</evidence>
<evidence type="ECO:0000256" key="2">
    <source>
        <dbReference type="ARBA" id="ARBA00011903"/>
    </source>
</evidence>
<dbReference type="PANTHER" id="PTHR32309">
    <property type="entry name" value="TYROSINE-PROTEIN KINASE"/>
    <property type="match status" value="1"/>
</dbReference>
<dbReference type="PANTHER" id="PTHR32309:SF13">
    <property type="entry name" value="FERRIC ENTEROBACTIN TRANSPORT PROTEIN FEPE"/>
    <property type="match status" value="1"/>
</dbReference>
<keyword evidence="3" id="KW-0808">Transferase</keyword>
<dbReference type="CDD" id="cd05387">
    <property type="entry name" value="BY-kinase"/>
    <property type="match status" value="1"/>
</dbReference>
<dbReference type="SUPFAM" id="SSF52540">
    <property type="entry name" value="P-loop containing nucleoside triphosphate hydrolases"/>
    <property type="match status" value="1"/>
</dbReference>
<feature type="coiled-coil region" evidence="9">
    <location>
        <begin position="407"/>
        <end position="434"/>
    </location>
</feature>
<evidence type="ECO:0000256" key="1">
    <source>
        <dbReference type="ARBA" id="ARBA00007316"/>
    </source>
</evidence>
<feature type="domain" description="AAA" evidence="11">
    <location>
        <begin position="583"/>
        <end position="702"/>
    </location>
</feature>
<keyword evidence="12" id="KW-0762">Sugar transport</keyword>
<proteinExistence type="inferred from homology"/>
<evidence type="ECO:0000256" key="5">
    <source>
        <dbReference type="ARBA" id="ARBA00022777"/>
    </source>
</evidence>
<keyword evidence="13" id="KW-1185">Reference proteome</keyword>
<dbReference type="InterPro" id="IPR027417">
    <property type="entry name" value="P-loop_NTPase"/>
</dbReference>
<feature type="transmembrane region" description="Helical" evidence="10">
    <location>
        <begin position="28"/>
        <end position="45"/>
    </location>
</feature>
<evidence type="ECO:0000256" key="8">
    <source>
        <dbReference type="ARBA" id="ARBA00051245"/>
    </source>
</evidence>
<keyword evidence="10" id="KW-0812">Transmembrane</keyword>
<evidence type="ECO:0000256" key="6">
    <source>
        <dbReference type="ARBA" id="ARBA00022840"/>
    </source>
</evidence>
<keyword evidence="9" id="KW-0175">Coiled coil</keyword>
<dbReference type="RefSeq" id="WP_338397754.1">
    <property type="nucleotide sequence ID" value="NZ_AP025292.1"/>
</dbReference>
<dbReference type="NCBIfam" id="TIGR01007">
    <property type="entry name" value="eps_fam"/>
    <property type="match status" value="1"/>
</dbReference>
<evidence type="ECO:0000313" key="13">
    <source>
        <dbReference type="Proteomes" id="UP001354989"/>
    </source>
</evidence>
<dbReference type="InterPro" id="IPR005702">
    <property type="entry name" value="Wzc-like_C"/>
</dbReference>
<evidence type="ECO:0000259" key="11">
    <source>
        <dbReference type="Pfam" id="PF13614"/>
    </source>
</evidence>
<evidence type="ECO:0000256" key="7">
    <source>
        <dbReference type="ARBA" id="ARBA00023137"/>
    </source>
</evidence>
<protein>
    <recommendedName>
        <fullName evidence="2">non-specific protein-tyrosine kinase</fullName>
        <ecNumber evidence="2">2.7.10.2</ecNumber>
    </recommendedName>
</protein>
<accession>A0ABM7VCC8</accession>
<keyword evidence="5" id="KW-0418">Kinase</keyword>
<name>A0ABM7VCC8_9BACT</name>
<keyword evidence="6" id="KW-0067">ATP-binding</keyword>
<gene>
    <name evidence="12" type="primary">wzc_1</name>
    <name evidence="12" type="ORF">PEPS_08750</name>
</gene>
<dbReference type="EMBL" id="AP025292">
    <property type="protein sequence ID" value="BDC98594.1"/>
    <property type="molecule type" value="Genomic_DNA"/>
</dbReference>
<evidence type="ECO:0000256" key="9">
    <source>
        <dbReference type="SAM" id="Coils"/>
    </source>
</evidence>